<dbReference type="AlphaFoldDB" id="A0A0W8I1U6"/>
<evidence type="ECO:0000313" key="3">
    <source>
        <dbReference type="Proteomes" id="UP000054837"/>
    </source>
</evidence>
<dbReference type="STRING" id="767452.AVL62_10065"/>
<dbReference type="PROSITE" id="PS51186">
    <property type="entry name" value="GNAT"/>
    <property type="match status" value="1"/>
</dbReference>
<dbReference type="GO" id="GO:0016747">
    <property type="term" value="F:acyltransferase activity, transferring groups other than amino-acyl groups"/>
    <property type="evidence" value="ECO:0007669"/>
    <property type="project" value="InterPro"/>
</dbReference>
<dbReference type="Proteomes" id="UP000054837">
    <property type="component" value="Unassembled WGS sequence"/>
</dbReference>
<accession>A0A0W8I1U6</accession>
<dbReference type="InterPro" id="IPR016181">
    <property type="entry name" value="Acyl_CoA_acyltransferase"/>
</dbReference>
<dbReference type="Gene3D" id="3.40.630.30">
    <property type="match status" value="1"/>
</dbReference>
<dbReference type="PANTHER" id="PTHR41700">
    <property type="entry name" value="GCN5-RELATED N-ACETYLTRANSFERASE"/>
    <property type="match status" value="1"/>
</dbReference>
<dbReference type="CDD" id="cd04301">
    <property type="entry name" value="NAT_SF"/>
    <property type="match status" value="1"/>
</dbReference>
<feature type="domain" description="N-acetyltransferase" evidence="1">
    <location>
        <begin position="1"/>
        <end position="141"/>
    </location>
</feature>
<name>A0A0W8I1U6_9MICO</name>
<dbReference type="InterPro" id="IPR000182">
    <property type="entry name" value="GNAT_dom"/>
</dbReference>
<reference evidence="2 3" key="1">
    <citation type="submission" date="2015-12" db="EMBL/GenBank/DDBJ databases">
        <title>Serinicoccus chungangenesis strain CD08_5 genome sequencing and assembly.</title>
        <authorList>
            <person name="Chander A.M."/>
            <person name="Kaur G."/>
            <person name="Nair G.R."/>
            <person name="Dhawan D.K."/>
            <person name="Kochhar R.K."/>
            <person name="Mayilraj S."/>
            <person name="Bhadada S.K."/>
        </authorList>
    </citation>
    <scope>NUCLEOTIDE SEQUENCE [LARGE SCALE GENOMIC DNA]</scope>
    <source>
        <strain evidence="2 3">CD08_5</strain>
    </source>
</reference>
<dbReference type="PANTHER" id="PTHR41700:SF1">
    <property type="entry name" value="N-ACETYLTRANSFERASE DOMAIN-CONTAINING PROTEIN"/>
    <property type="match status" value="1"/>
</dbReference>
<evidence type="ECO:0000259" key="1">
    <source>
        <dbReference type="PROSITE" id="PS51186"/>
    </source>
</evidence>
<dbReference type="SUPFAM" id="SSF55729">
    <property type="entry name" value="Acyl-CoA N-acyltransferases (Nat)"/>
    <property type="match status" value="1"/>
</dbReference>
<sequence length="256" mass="28526">MVTRPEECVEVARLFDRIWSVEDGTILDRHMMVALIHSQNYVLLASLDGRPVGAAVGFCGPPGQPFHSHIVGVRPEASGHGIGRAIKEHQRRWCLDRGIATMAWTFDPLVARNAHFNIRVLGALPRHYHEEFYGPMRDTVNAGQASDRMVVRWDLPTGAPSDRTRATGGAPSSTTAHVALPNQHDEPGGLALDVPPGTTDVLVGLPRDIEGLRRDDPELARRWRQETRLALGSLLAQGWQVHDFDDDRHYILRREP</sequence>
<organism evidence="2 3">
    <name type="scientific">Serinicoccus chungangensis</name>
    <dbReference type="NCBI Taxonomy" id="767452"/>
    <lineage>
        <taxon>Bacteria</taxon>
        <taxon>Bacillati</taxon>
        <taxon>Actinomycetota</taxon>
        <taxon>Actinomycetes</taxon>
        <taxon>Micrococcales</taxon>
        <taxon>Ornithinimicrobiaceae</taxon>
        <taxon>Serinicoccus</taxon>
    </lineage>
</organism>
<keyword evidence="3" id="KW-1185">Reference proteome</keyword>
<gene>
    <name evidence="2" type="ORF">AVL62_10065</name>
</gene>
<evidence type="ECO:0000313" key="2">
    <source>
        <dbReference type="EMBL" id="KUG51693.1"/>
    </source>
</evidence>
<dbReference type="Pfam" id="PF00583">
    <property type="entry name" value="Acetyltransf_1"/>
    <property type="match status" value="1"/>
</dbReference>
<dbReference type="EMBL" id="LQBL01000032">
    <property type="protein sequence ID" value="KUG51693.1"/>
    <property type="molecule type" value="Genomic_DNA"/>
</dbReference>
<proteinExistence type="predicted"/>
<comment type="caution">
    <text evidence="2">The sequence shown here is derived from an EMBL/GenBank/DDBJ whole genome shotgun (WGS) entry which is preliminary data.</text>
</comment>
<protein>
    <recommendedName>
        <fullName evidence="1">N-acetyltransferase domain-containing protein</fullName>
    </recommendedName>
</protein>
<dbReference type="InterPro" id="IPR038764">
    <property type="entry name" value="GNAT_N_AcTrfase_prd"/>
</dbReference>